<dbReference type="InterPro" id="IPR000600">
    <property type="entry name" value="ROK"/>
</dbReference>
<dbReference type="Gene3D" id="3.30.420.40">
    <property type="match status" value="2"/>
</dbReference>
<gene>
    <name evidence="2" type="ORF">JOF43_001779</name>
</gene>
<proteinExistence type="inferred from homology"/>
<dbReference type="EMBL" id="JAGIOD010000001">
    <property type="protein sequence ID" value="MBP2381822.1"/>
    <property type="molecule type" value="Genomic_DNA"/>
</dbReference>
<evidence type="ECO:0000256" key="1">
    <source>
        <dbReference type="ARBA" id="ARBA00006479"/>
    </source>
</evidence>
<dbReference type="GO" id="GO:0016301">
    <property type="term" value="F:kinase activity"/>
    <property type="evidence" value="ECO:0007669"/>
    <property type="project" value="UniProtKB-KW"/>
</dbReference>
<dbReference type="RefSeq" id="WP_209901283.1">
    <property type="nucleotide sequence ID" value="NZ_BAAAJW010000010.1"/>
</dbReference>
<name>A0ABS4X034_9MICO</name>
<dbReference type="SUPFAM" id="SSF53067">
    <property type="entry name" value="Actin-like ATPase domain"/>
    <property type="match status" value="1"/>
</dbReference>
<reference evidence="2 3" key="1">
    <citation type="submission" date="2021-03" db="EMBL/GenBank/DDBJ databases">
        <title>Sequencing the genomes of 1000 actinobacteria strains.</title>
        <authorList>
            <person name="Klenk H.-P."/>
        </authorList>
    </citation>
    <scope>NUCLEOTIDE SEQUENCE [LARGE SCALE GENOMIC DNA]</scope>
    <source>
        <strain evidence="2 3">DSM 14566</strain>
    </source>
</reference>
<evidence type="ECO:0000313" key="2">
    <source>
        <dbReference type="EMBL" id="MBP2381822.1"/>
    </source>
</evidence>
<organism evidence="2 3">
    <name type="scientific">Brachybacterium sacelli</name>
    <dbReference type="NCBI Taxonomy" id="173364"/>
    <lineage>
        <taxon>Bacteria</taxon>
        <taxon>Bacillati</taxon>
        <taxon>Actinomycetota</taxon>
        <taxon>Actinomycetes</taxon>
        <taxon>Micrococcales</taxon>
        <taxon>Dermabacteraceae</taxon>
        <taxon>Brachybacterium</taxon>
    </lineage>
</organism>
<accession>A0ABS4X034</accession>
<dbReference type="Gene3D" id="1.10.10.10">
    <property type="entry name" value="Winged helix-like DNA-binding domain superfamily/Winged helix DNA-binding domain"/>
    <property type="match status" value="1"/>
</dbReference>
<dbReference type="Pfam" id="PF00480">
    <property type="entry name" value="ROK"/>
    <property type="match status" value="1"/>
</dbReference>
<comment type="caution">
    <text evidence="2">The sequence shown here is derived from an EMBL/GenBank/DDBJ whole genome shotgun (WGS) entry which is preliminary data.</text>
</comment>
<dbReference type="InterPro" id="IPR036390">
    <property type="entry name" value="WH_DNA-bd_sf"/>
</dbReference>
<dbReference type="PANTHER" id="PTHR18964">
    <property type="entry name" value="ROK (REPRESSOR, ORF, KINASE) FAMILY"/>
    <property type="match status" value="1"/>
</dbReference>
<dbReference type="InterPro" id="IPR036388">
    <property type="entry name" value="WH-like_DNA-bd_sf"/>
</dbReference>
<dbReference type="PANTHER" id="PTHR18964:SF149">
    <property type="entry name" value="BIFUNCTIONAL UDP-N-ACETYLGLUCOSAMINE 2-EPIMERASE_N-ACETYLMANNOSAMINE KINASE"/>
    <property type="match status" value="1"/>
</dbReference>
<keyword evidence="2" id="KW-0808">Transferase</keyword>
<keyword evidence="2" id="KW-0418">Kinase</keyword>
<dbReference type="InterPro" id="IPR043129">
    <property type="entry name" value="ATPase_NBD"/>
</dbReference>
<dbReference type="Proteomes" id="UP001519290">
    <property type="component" value="Unassembled WGS sequence"/>
</dbReference>
<evidence type="ECO:0000313" key="3">
    <source>
        <dbReference type="Proteomes" id="UP001519290"/>
    </source>
</evidence>
<keyword evidence="3" id="KW-1185">Reference proteome</keyword>
<sequence length="388" mass="40566">MPGKEHQGAVRMDAVPELGGDSARAVYRDLLRFGPRSRSALTTRLGLSAPTVTRVTRDLLDAGRLHQLGAVVRAKGRPHEPLDIEENLGPRFIGVKVTADDVHAVVTTVRGNVLEELVLPLEDTSPASVVDTILAPVEALVEAHPRLAGVGVSLGGPVAQRRVVLSSYLLGWTTQFDLATALEARLDLPVVVENDLVAMVNGLHWFGIGRSYGSFAVLTVGAGIGASTVIDGRLVEGRHHVAGLTGRQSIGQRADGTPLPLRDVASTDSIVRRARATSALAADEGIEDLTRRAAAGERAALEVAEELARSLAAAAAGLVAIVDPEAIVLGGENVDLVRAAGPVFEQTLRGAVAAAQQDLVVRVLSGDFDEWARGAAVIAIQEFVGVGS</sequence>
<protein>
    <submittedName>
        <fullName evidence="2">NBD/HSP70 family sugar kinase</fullName>
    </submittedName>
</protein>
<dbReference type="SUPFAM" id="SSF46785">
    <property type="entry name" value="Winged helix' DNA-binding domain"/>
    <property type="match status" value="1"/>
</dbReference>
<comment type="similarity">
    <text evidence="1">Belongs to the ROK (NagC/XylR) family.</text>
</comment>